<dbReference type="PROSITE" id="PS50937">
    <property type="entry name" value="HTH_MERR_2"/>
    <property type="match status" value="1"/>
</dbReference>
<dbReference type="GO" id="GO:0003677">
    <property type="term" value="F:DNA binding"/>
    <property type="evidence" value="ECO:0007669"/>
    <property type="project" value="UniProtKB-KW"/>
</dbReference>
<evidence type="ECO:0000313" key="5">
    <source>
        <dbReference type="Proteomes" id="UP000501240"/>
    </source>
</evidence>
<dbReference type="RefSeq" id="WP_246342264.1">
    <property type="nucleotide sequence ID" value="NZ_CP053892.1"/>
</dbReference>
<dbReference type="AlphaFoldDB" id="A0A7D3VVL9"/>
<evidence type="ECO:0000259" key="3">
    <source>
        <dbReference type="PROSITE" id="PS50937"/>
    </source>
</evidence>
<dbReference type="PANTHER" id="PTHR30204">
    <property type="entry name" value="REDOX-CYCLING DRUG-SENSING TRANSCRIPTIONAL ACTIVATOR SOXR"/>
    <property type="match status" value="1"/>
</dbReference>
<keyword evidence="5" id="KW-1185">Reference proteome</keyword>
<organism evidence="4 5">
    <name type="scientific">Actinomadura verrucosospora</name>
    <dbReference type="NCBI Taxonomy" id="46165"/>
    <lineage>
        <taxon>Bacteria</taxon>
        <taxon>Bacillati</taxon>
        <taxon>Actinomycetota</taxon>
        <taxon>Actinomycetes</taxon>
        <taxon>Streptosporangiales</taxon>
        <taxon>Thermomonosporaceae</taxon>
        <taxon>Actinomadura</taxon>
    </lineage>
</organism>
<dbReference type="SMART" id="SM00422">
    <property type="entry name" value="HTH_MERR"/>
    <property type="match status" value="1"/>
</dbReference>
<proteinExistence type="predicted"/>
<evidence type="ECO:0000313" key="4">
    <source>
        <dbReference type="EMBL" id="QKG24273.1"/>
    </source>
</evidence>
<dbReference type="InterPro" id="IPR009061">
    <property type="entry name" value="DNA-bd_dom_put_sf"/>
</dbReference>
<dbReference type="Pfam" id="PF13411">
    <property type="entry name" value="MerR_1"/>
    <property type="match status" value="1"/>
</dbReference>
<accession>A0A7D3VVL9</accession>
<keyword evidence="1" id="KW-0238">DNA-binding</keyword>
<reference evidence="4 5" key="1">
    <citation type="submission" date="2020-05" db="EMBL/GenBank/DDBJ databases">
        <title>Actinomadura verrucosospora NRRL-B18236 (PFL_A860) Genome sequencing and assembly.</title>
        <authorList>
            <person name="Samborskyy M."/>
        </authorList>
    </citation>
    <scope>NUCLEOTIDE SEQUENCE [LARGE SCALE GENOMIC DNA]</scope>
    <source>
        <strain evidence="4 5">NRRL:B18236</strain>
    </source>
</reference>
<dbReference type="GO" id="GO:0003700">
    <property type="term" value="F:DNA-binding transcription factor activity"/>
    <property type="evidence" value="ECO:0007669"/>
    <property type="project" value="InterPro"/>
</dbReference>
<feature type="coiled-coil region" evidence="2">
    <location>
        <begin position="84"/>
        <end position="111"/>
    </location>
</feature>
<dbReference type="SUPFAM" id="SSF46955">
    <property type="entry name" value="Putative DNA-binding domain"/>
    <property type="match status" value="1"/>
</dbReference>
<protein>
    <submittedName>
        <fullName evidence="4">MerR family transcriptional regulator</fullName>
    </submittedName>
</protein>
<dbReference type="InterPro" id="IPR000551">
    <property type="entry name" value="MerR-type_HTH_dom"/>
</dbReference>
<name>A0A7D3VVL9_ACTVE</name>
<dbReference type="PANTHER" id="PTHR30204:SF97">
    <property type="entry name" value="MERR FAMILY REGULATORY PROTEIN"/>
    <property type="match status" value="1"/>
</dbReference>
<dbReference type="Proteomes" id="UP000501240">
    <property type="component" value="Chromosome"/>
</dbReference>
<keyword evidence="2" id="KW-0175">Coiled coil</keyword>
<feature type="domain" description="HTH merR-type" evidence="3">
    <location>
        <begin position="8"/>
        <end position="76"/>
    </location>
</feature>
<sequence>MDDARQGLLDIGEVAERTGLAPSALRFYERKGLISPADRAGLRRVYAPDVLDVLALIGAARAAGFTLAEIAELLAARSGDRDLRRRLADKADQLDQRIARLTAMRDSLRHATACRHDPLTTCPHFLRSIRAEQPARASGRRA</sequence>
<dbReference type="Gene3D" id="1.10.1660.10">
    <property type="match status" value="1"/>
</dbReference>
<dbReference type="PROSITE" id="PS00552">
    <property type="entry name" value="HTH_MERR_1"/>
    <property type="match status" value="1"/>
</dbReference>
<evidence type="ECO:0000256" key="2">
    <source>
        <dbReference type="SAM" id="Coils"/>
    </source>
</evidence>
<dbReference type="PRINTS" id="PR00040">
    <property type="entry name" value="HTHMERR"/>
</dbReference>
<gene>
    <name evidence="4" type="ORF">ACTIVE_5916</name>
</gene>
<dbReference type="EMBL" id="CP053892">
    <property type="protein sequence ID" value="QKG24273.1"/>
    <property type="molecule type" value="Genomic_DNA"/>
</dbReference>
<dbReference type="InterPro" id="IPR047057">
    <property type="entry name" value="MerR_fam"/>
</dbReference>
<evidence type="ECO:0000256" key="1">
    <source>
        <dbReference type="ARBA" id="ARBA00023125"/>
    </source>
</evidence>